<dbReference type="PROSITE" id="PS50035">
    <property type="entry name" value="PLD"/>
    <property type="match status" value="2"/>
</dbReference>
<evidence type="ECO:0000256" key="3">
    <source>
        <dbReference type="ARBA" id="ARBA00022516"/>
    </source>
</evidence>
<keyword evidence="7 12" id="KW-1133">Transmembrane helix</keyword>
<organism evidence="16 17">
    <name type="scientific">Maribacter polysiphoniae</name>
    <dbReference type="NCBI Taxonomy" id="429344"/>
    <lineage>
        <taxon>Bacteria</taxon>
        <taxon>Pseudomonadati</taxon>
        <taxon>Bacteroidota</taxon>
        <taxon>Flavobacteriia</taxon>
        <taxon>Flavobacteriales</taxon>
        <taxon>Flavobacteriaceae</taxon>
        <taxon>Maribacter</taxon>
    </lineage>
</organism>
<name>A0A316EKZ6_9FLAO</name>
<protein>
    <recommendedName>
        <fullName evidence="12 13">Cardiolipin synthase</fullName>
        <shortName evidence="12">CL synthase</shortName>
        <ecNumber evidence="12 13">2.7.8.-</ecNumber>
    </recommendedName>
</protein>
<dbReference type="InterPro" id="IPR027379">
    <property type="entry name" value="CLS_N"/>
</dbReference>
<gene>
    <name evidence="15" type="primary">cls</name>
    <name evidence="15" type="ORF">HZY62_11150</name>
    <name evidence="16" type="ORF">LX92_02177</name>
</gene>
<dbReference type="EMBL" id="JACWLN010000004">
    <property type="protein sequence ID" value="MBD1261148.1"/>
    <property type="molecule type" value="Genomic_DNA"/>
</dbReference>
<feature type="active site" evidence="12">
    <location>
        <position position="405"/>
    </location>
</feature>
<evidence type="ECO:0000313" key="15">
    <source>
        <dbReference type="EMBL" id="MBD1261148.1"/>
    </source>
</evidence>
<evidence type="ECO:0000256" key="9">
    <source>
        <dbReference type="ARBA" id="ARBA00023136"/>
    </source>
</evidence>
<evidence type="ECO:0000256" key="1">
    <source>
        <dbReference type="ARBA" id="ARBA00004651"/>
    </source>
</evidence>
<sequence length="487" mass="56563">MFSFFRENLWPFLLGVNYVLVVLFSILIVLKNKNPVKTLSFIFILAILPFLGIFIYYFFGQDYRKHKIFEKKYIFDNESLKQWRKKFSLDREERFDFKTEFGDGAFKIYNLLRHNEKAVLTFENEVDILVNGEQKFERLKKDLAQAEDHIHMEYFVFVDDEQGIEIIESLCAKARAGVQVRLIYDDVGSTISSRSKKLLTDSGVQHHAFLPVLFSNSTSKINYRNHRKIVVIDGKIGYLGGINIDKKYNNDYTNKRYWRDTHLRIQGAAVGALQSSFFLSWNFAAKDDIELEGRHFPKSKSKVPDPVAVQIIASGPDTDWENIMEAMFTAINTAKKSICITTPYLIPNSQILTALTTASRSGVDVRVIIPKKSDSWAAQYATDSYIEQLARSGVRIFRYHKGFVHAKTMIIDDYFTSIGTANLDYRSFSLNFEINALVYNTGINRQMREIYKKDLLESEEVDYERWLQRGMTRKIQESISRLWAPLL</sequence>
<dbReference type="SMART" id="SM00155">
    <property type="entry name" value="PLDc"/>
    <property type="match status" value="2"/>
</dbReference>
<keyword evidence="2 12" id="KW-1003">Cell membrane</keyword>
<dbReference type="Proteomes" id="UP000651837">
    <property type="component" value="Unassembled WGS sequence"/>
</dbReference>
<dbReference type="AlphaFoldDB" id="A0A316EKZ6"/>
<evidence type="ECO:0000256" key="8">
    <source>
        <dbReference type="ARBA" id="ARBA00023098"/>
    </source>
</evidence>
<evidence type="ECO:0000256" key="11">
    <source>
        <dbReference type="ARBA" id="ARBA00023264"/>
    </source>
</evidence>
<keyword evidence="5 12" id="KW-0812">Transmembrane</keyword>
<dbReference type="Proteomes" id="UP000245667">
    <property type="component" value="Unassembled WGS sequence"/>
</dbReference>
<dbReference type="HAMAP" id="MF_01916">
    <property type="entry name" value="Cardiolipin_synth_Cls"/>
    <property type="match status" value="1"/>
</dbReference>
<evidence type="ECO:0000313" key="16">
    <source>
        <dbReference type="EMBL" id="PWK23610.1"/>
    </source>
</evidence>
<keyword evidence="3 12" id="KW-0444">Lipid biosynthesis</keyword>
<keyword evidence="9 12" id="KW-0472">Membrane</keyword>
<dbReference type="CDD" id="cd09112">
    <property type="entry name" value="PLDc_CLS_2"/>
    <property type="match status" value="1"/>
</dbReference>
<dbReference type="PANTHER" id="PTHR21248">
    <property type="entry name" value="CARDIOLIPIN SYNTHASE"/>
    <property type="match status" value="1"/>
</dbReference>
<evidence type="ECO:0000259" key="14">
    <source>
        <dbReference type="PROSITE" id="PS50035"/>
    </source>
</evidence>
<comment type="function">
    <text evidence="12">Catalyzes the reversible phosphatidyl group transfer from one phosphatidylglycerol molecule to another to form cardiolipin (CL) (diphosphatidylglycerol) and glycerol.</text>
</comment>
<feature type="active site" evidence="12">
    <location>
        <position position="233"/>
    </location>
</feature>
<dbReference type="GO" id="GO:0032049">
    <property type="term" value="P:cardiolipin biosynthetic process"/>
    <property type="evidence" value="ECO:0007669"/>
    <property type="project" value="UniProtKB-UniRule"/>
</dbReference>
<dbReference type="SUPFAM" id="SSF56024">
    <property type="entry name" value="Phospholipase D/nuclease"/>
    <property type="match status" value="2"/>
</dbReference>
<proteinExistence type="inferred from homology"/>
<feature type="transmembrane region" description="Helical" evidence="12">
    <location>
        <begin position="39"/>
        <end position="59"/>
    </location>
</feature>
<evidence type="ECO:0000256" key="4">
    <source>
        <dbReference type="ARBA" id="ARBA00022679"/>
    </source>
</evidence>
<keyword evidence="11 12" id="KW-1208">Phospholipid metabolism</keyword>
<dbReference type="PANTHER" id="PTHR21248:SF20">
    <property type="entry name" value="CARDIOLIPIN SYNTHASE YWIE-RELATED"/>
    <property type="match status" value="1"/>
</dbReference>
<dbReference type="InterPro" id="IPR030874">
    <property type="entry name" value="Cardiolipin_synth_Firmi"/>
</dbReference>
<keyword evidence="8 12" id="KW-0443">Lipid metabolism</keyword>
<feature type="transmembrane region" description="Helical" evidence="12">
    <location>
        <begin position="12"/>
        <end position="30"/>
    </location>
</feature>
<dbReference type="RefSeq" id="WP_109650389.1">
    <property type="nucleotide sequence ID" value="NZ_JACWLN010000004.1"/>
</dbReference>
<dbReference type="Pfam" id="PF13396">
    <property type="entry name" value="PLDc_N"/>
    <property type="match status" value="1"/>
</dbReference>
<dbReference type="GO" id="GO:0005886">
    <property type="term" value="C:plasma membrane"/>
    <property type="evidence" value="ECO:0007669"/>
    <property type="project" value="UniProtKB-SubCell"/>
</dbReference>
<dbReference type="NCBIfam" id="TIGR04265">
    <property type="entry name" value="bac_cardiolipin"/>
    <property type="match status" value="1"/>
</dbReference>
<dbReference type="InterPro" id="IPR025202">
    <property type="entry name" value="PLD-like_dom"/>
</dbReference>
<accession>A0A316EKZ6</accession>
<evidence type="ECO:0000256" key="5">
    <source>
        <dbReference type="ARBA" id="ARBA00022692"/>
    </source>
</evidence>
<dbReference type="Pfam" id="PF13091">
    <property type="entry name" value="PLDc_2"/>
    <property type="match status" value="2"/>
</dbReference>
<comment type="catalytic activity">
    <reaction evidence="12">
        <text>2 a 1,2-diacyl-sn-glycero-3-phospho-(1'-sn-glycerol) = a cardiolipin + glycerol</text>
        <dbReference type="Rhea" id="RHEA:31451"/>
        <dbReference type="ChEBI" id="CHEBI:17754"/>
        <dbReference type="ChEBI" id="CHEBI:62237"/>
        <dbReference type="ChEBI" id="CHEBI:64716"/>
    </reaction>
</comment>
<comment type="similarity">
    <text evidence="12">Belongs to the phospholipase D family. Cardiolipin synthase subfamily.</text>
</comment>
<feature type="active site" evidence="12">
    <location>
        <position position="412"/>
    </location>
</feature>
<feature type="active site" evidence="12">
    <location>
        <position position="226"/>
    </location>
</feature>
<dbReference type="Gene3D" id="3.30.870.10">
    <property type="entry name" value="Endonuclease Chain A"/>
    <property type="match status" value="2"/>
</dbReference>
<evidence type="ECO:0000256" key="6">
    <source>
        <dbReference type="ARBA" id="ARBA00022737"/>
    </source>
</evidence>
<reference evidence="16 17" key="1">
    <citation type="submission" date="2018-05" db="EMBL/GenBank/DDBJ databases">
        <title>Genomic Encyclopedia of Archaeal and Bacterial Type Strains, Phase II (KMG-II): from individual species to whole genera.</title>
        <authorList>
            <person name="Goeker M."/>
        </authorList>
    </citation>
    <scope>NUCLEOTIDE SEQUENCE [LARGE SCALE GENOMIC DNA]</scope>
    <source>
        <strain evidence="16 17">DSM 23514</strain>
    </source>
</reference>
<evidence type="ECO:0000313" key="18">
    <source>
        <dbReference type="Proteomes" id="UP000651837"/>
    </source>
</evidence>
<comment type="subcellular location">
    <subcellularLocation>
        <location evidence="1 12">Cell membrane</location>
        <topology evidence="1 12">Multi-pass membrane protein</topology>
    </subcellularLocation>
</comment>
<evidence type="ECO:0000313" key="17">
    <source>
        <dbReference type="Proteomes" id="UP000245667"/>
    </source>
</evidence>
<reference evidence="15 18" key="2">
    <citation type="submission" date="2020-07" db="EMBL/GenBank/DDBJ databases">
        <title>The draft genome sequence of Maribacter polysiphoniae KCTC 22021.</title>
        <authorList>
            <person name="Mu L."/>
        </authorList>
    </citation>
    <scope>NUCLEOTIDE SEQUENCE [LARGE SCALE GENOMIC DNA]</scope>
    <source>
        <strain evidence="15 18">KCTC 22021</strain>
    </source>
</reference>
<comment type="caution">
    <text evidence="16">The sequence shown here is derived from an EMBL/GenBank/DDBJ whole genome shotgun (WGS) entry which is preliminary data.</text>
</comment>
<keyword evidence="4 12" id="KW-0808">Transferase</keyword>
<evidence type="ECO:0000256" key="2">
    <source>
        <dbReference type="ARBA" id="ARBA00022475"/>
    </source>
</evidence>
<dbReference type="EMBL" id="QGGQ01000004">
    <property type="protein sequence ID" value="PWK23610.1"/>
    <property type="molecule type" value="Genomic_DNA"/>
</dbReference>
<keyword evidence="6" id="KW-0677">Repeat</keyword>
<dbReference type="CDD" id="cd09110">
    <property type="entry name" value="PLDc_CLS_1"/>
    <property type="match status" value="1"/>
</dbReference>
<keyword evidence="18" id="KW-1185">Reference proteome</keyword>
<feature type="active site" evidence="12">
    <location>
        <position position="407"/>
    </location>
</feature>
<feature type="domain" description="PLD phosphodiesterase" evidence="14">
    <location>
        <begin position="221"/>
        <end position="248"/>
    </location>
</feature>
<dbReference type="EC" id="2.7.8.-" evidence="12 13"/>
<dbReference type="OrthoDB" id="9762009at2"/>
<dbReference type="InterPro" id="IPR001736">
    <property type="entry name" value="PLipase_D/transphosphatidylase"/>
</dbReference>
<evidence type="ECO:0000256" key="10">
    <source>
        <dbReference type="ARBA" id="ARBA00023209"/>
    </source>
</evidence>
<evidence type="ECO:0000256" key="13">
    <source>
        <dbReference type="NCBIfam" id="TIGR04265"/>
    </source>
</evidence>
<feature type="domain" description="PLD phosphodiesterase" evidence="14">
    <location>
        <begin position="400"/>
        <end position="427"/>
    </location>
</feature>
<evidence type="ECO:0000256" key="12">
    <source>
        <dbReference type="HAMAP-Rule" id="MF_01916"/>
    </source>
</evidence>
<keyword evidence="10 12" id="KW-0594">Phospholipid biosynthesis</keyword>
<dbReference type="GO" id="GO:0008808">
    <property type="term" value="F:cardiolipin synthase activity"/>
    <property type="evidence" value="ECO:0007669"/>
    <property type="project" value="UniProtKB-UniRule"/>
</dbReference>
<evidence type="ECO:0000256" key="7">
    <source>
        <dbReference type="ARBA" id="ARBA00022989"/>
    </source>
</evidence>
<dbReference type="InterPro" id="IPR022924">
    <property type="entry name" value="Cardiolipin_synthase"/>
</dbReference>
<feature type="active site" evidence="12">
    <location>
        <position position="228"/>
    </location>
</feature>